<dbReference type="SMART" id="SM00355">
    <property type="entry name" value="ZnF_C2H2"/>
    <property type="match status" value="2"/>
</dbReference>
<evidence type="ECO:0000259" key="2">
    <source>
        <dbReference type="PROSITE" id="PS00028"/>
    </source>
</evidence>
<feature type="domain" description="C2H2-type" evidence="2">
    <location>
        <begin position="144"/>
        <end position="164"/>
    </location>
</feature>
<dbReference type="PROSITE" id="PS00028">
    <property type="entry name" value="ZINC_FINGER_C2H2_1"/>
    <property type="match status" value="1"/>
</dbReference>
<evidence type="ECO:0000313" key="3">
    <source>
        <dbReference type="EMBL" id="CAI5439257.1"/>
    </source>
</evidence>
<keyword evidence="4" id="KW-1185">Reference proteome</keyword>
<organism evidence="3 4">
    <name type="scientific">Caenorhabditis angaria</name>
    <dbReference type="NCBI Taxonomy" id="860376"/>
    <lineage>
        <taxon>Eukaryota</taxon>
        <taxon>Metazoa</taxon>
        <taxon>Ecdysozoa</taxon>
        <taxon>Nematoda</taxon>
        <taxon>Chromadorea</taxon>
        <taxon>Rhabditida</taxon>
        <taxon>Rhabditina</taxon>
        <taxon>Rhabditomorpha</taxon>
        <taxon>Rhabditoidea</taxon>
        <taxon>Rhabditidae</taxon>
        <taxon>Peloderinae</taxon>
        <taxon>Caenorhabditis</taxon>
    </lineage>
</organism>
<comment type="caution">
    <text evidence="3">The sequence shown here is derived from an EMBL/GenBank/DDBJ whole genome shotgun (WGS) entry which is preliminary data.</text>
</comment>
<dbReference type="PANTHER" id="PTHR33936:SF25">
    <property type="entry name" value="C2H2-TYPE DOMAIN-CONTAINING PROTEIN"/>
    <property type="match status" value="1"/>
</dbReference>
<dbReference type="InterPro" id="IPR013087">
    <property type="entry name" value="Znf_C2H2_type"/>
</dbReference>
<protein>
    <recommendedName>
        <fullName evidence="2">C2H2-type domain-containing protein</fullName>
    </recommendedName>
</protein>
<sequence>MAGQVVIYEFVVDDDVYYEDEVVGEEIDFSEEMNSDLRLTIYPHQRKLKTFRKSGKNQIVRQSAKIDNILDLSFDVEKTVKLANFENNHIEIDNETATLENSNVDGNSDKQDDENLTPLPNKYFASRGTGNAESVGFVAMAIFCEKCSFCFGTKNDFKKHCELHEITEDPLKLLPRTRTLCPIENCEVGADGMATLVEHVRISHDRPNLCFESIEFQNFEQFTKWKSEMERLTISKYIRTSSKKNVFSKSTYYRCNFSGTSCPIKLNEKRKRLSTKMGRTCTAFFHTKQKENGKVLLRGCLQHVGHDQDIRKIPISNEIRKEIATYLLEDLSEQEIVDLLRENSQPDDRRHYIQLYEVRNIHNKILKNRSNLDEYEIEIEKAEITTVPPYSAIEEVSTENPDESQFLPQATVDITNCKALKPCEFTKRKYDIDTGLPVTRGPNPKNIRKI</sequence>
<feature type="compositionally biased region" description="Polar residues" evidence="1">
    <location>
        <begin position="96"/>
        <end position="106"/>
    </location>
</feature>
<dbReference type="Proteomes" id="UP001152747">
    <property type="component" value="Unassembled WGS sequence"/>
</dbReference>
<evidence type="ECO:0000256" key="1">
    <source>
        <dbReference type="SAM" id="MobiDB-lite"/>
    </source>
</evidence>
<dbReference type="OrthoDB" id="5874636at2759"/>
<name>A0A9P1I5V7_9PELO</name>
<accession>A0A9P1I5V7</accession>
<reference evidence="3" key="1">
    <citation type="submission" date="2022-11" db="EMBL/GenBank/DDBJ databases">
        <authorList>
            <person name="Kikuchi T."/>
        </authorList>
    </citation>
    <scope>NUCLEOTIDE SEQUENCE</scope>
    <source>
        <strain evidence="3">PS1010</strain>
    </source>
</reference>
<proteinExistence type="predicted"/>
<feature type="region of interest" description="Disordered" evidence="1">
    <location>
        <begin position="96"/>
        <end position="118"/>
    </location>
</feature>
<dbReference type="InterPro" id="IPR052797">
    <property type="entry name" value="RegFact_GeneExpr_CellDeath"/>
</dbReference>
<gene>
    <name evidence="3" type="ORF">CAMP_LOCUS1894</name>
</gene>
<dbReference type="EMBL" id="CANHGI010000001">
    <property type="protein sequence ID" value="CAI5439257.1"/>
    <property type="molecule type" value="Genomic_DNA"/>
</dbReference>
<evidence type="ECO:0000313" key="4">
    <source>
        <dbReference type="Proteomes" id="UP001152747"/>
    </source>
</evidence>
<dbReference type="AlphaFoldDB" id="A0A9P1I5V7"/>
<dbReference type="PANTHER" id="PTHR33936">
    <property type="entry name" value="PROTEIN CBG17840"/>
    <property type="match status" value="1"/>
</dbReference>